<feature type="region of interest" description="Disordered" evidence="1">
    <location>
        <begin position="187"/>
        <end position="270"/>
    </location>
</feature>
<feature type="region of interest" description="Disordered" evidence="1">
    <location>
        <begin position="1290"/>
        <end position="1313"/>
    </location>
</feature>
<feature type="region of interest" description="Disordered" evidence="1">
    <location>
        <begin position="893"/>
        <end position="918"/>
    </location>
</feature>
<reference evidence="2 3" key="1">
    <citation type="journal article" date="2015" name="Fungal Genet. Biol.">
        <title>Evolution of novel wood decay mechanisms in Agaricales revealed by the genome sequences of Fistulina hepatica and Cylindrobasidium torrendii.</title>
        <authorList>
            <person name="Floudas D."/>
            <person name="Held B.W."/>
            <person name="Riley R."/>
            <person name="Nagy L.G."/>
            <person name="Koehler G."/>
            <person name="Ransdell A.S."/>
            <person name="Younus H."/>
            <person name="Chow J."/>
            <person name="Chiniquy J."/>
            <person name="Lipzen A."/>
            <person name="Tritt A."/>
            <person name="Sun H."/>
            <person name="Haridas S."/>
            <person name="LaButti K."/>
            <person name="Ohm R.A."/>
            <person name="Kues U."/>
            <person name="Blanchette R.A."/>
            <person name="Grigoriev I.V."/>
            <person name="Minto R.E."/>
            <person name="Hibbett D.S."/>
        </authorList>
    </citation>
    <scope>NUCLEOTIDE SEQUENCE [LARGE SCALE GENOMIC DNA]</scope>
    <source>
        <strain evidence="2 3">ATCC 64428</strain>
    </source>
</reference>
<feature type="region of interest" description="Disordered" evidence="1">
    <location>
        <begin position="986"/>
        <end position="1020"/>
    </location>
</feature>
<name>A0A0D7APL8_9AGAR</name>
<feature type="region of interest" description="Disordered" evidence="1">
    <location>
        <begin position="679"/>
        <end position="716"/>
    </location>
</feature>
<feature type="compositionally biased region" description="Polar residues" evidence="1">
    <location>
        <begin position="227"/>
        <end position="250"/>
    </location>
</feature>
<dbReference type="OrthoDB" id="3228777at2759"/>
<feature type="compositionally biased region" description="Polar residues" evidence="1">
    <location>
        <begin position="986"/>
        <end position="996"/>
    </location>
</feature>
<feature type="compositionally biased region" description="Low complexity" evidence="1">
    <location>
        <begin position="1234"/>
        <end position="1247"/>
    </location>
</feature>
<feature type="compositionally biased region" description="Polar residues" evidence="1">
    <location>
        <begin position="418"/>
        <end position="444"/>
    </location>
</feature>
<accession>A0A0D7APL8</accession>
<feature type="region of interest" description="Disordered" evidence="1">
    <location>
        <begin position="100"/>
        <end position="173"/>
    </location>
</feature>
<feature type="compositionally biased region" description="Low complexity" evidence="1">
    <location>
        <begin position="532"/>
        <end position="557"/>
    </location>
</feature>
<feature type="region of interest" description="Disordered" evidence="1">
    <location>
        <begin position="297"/>
        <end position="320"/>
    </location>
</feature>
<sequence>MDTRAEHRPFSQLSRLANLGFGSHPPSIAQGTIDEDAASWHQYIPYNGPIEVPPERKAQRDSWGNPIVRGSPQIANARTQSVFSSCDRPVFVGAHFDPTVAGGVGESPAPLQPRKTEKPQRRSGLASLFSRSRRSSRAHEHNGHASPEPGSTLLATPIRHSADPGPSTPFINHPYAHAFPSVVRVSQDDDGASSSMYHRPQPANLSNRTAQKESERLQDARLPNPASAATHSITGNNRYVKSLRNSTSAPDLQAASRRNRAPSRPPLPKGLDRWLSAETWCDAMFFPRPRLKMKLDGTSKTSLTASTRETPRIVSPPGSPVENAFDVNPDVSMTSRVLMHSRSIGDLAPNSVAGVRARAVTIDAGAARRPPPIDPGPLRPRPPSLAQDDLVLPSPEPSLTHVLEDGARLSSQRERWQAQATSSVLNRTTRNLSRARSKSLTSQGRPLLSAPPPLPEDDVDGARGYHARQDSNIDFLAARVLLGNQKPISIIVQTENGKQKSDSGHSSRHRSDKRSDSGHSASQSSRYTHTHSTSISKSSRLSKSSGGDSSSRNPSQSKTDSRSHSRNDSWGKVALRTALCGTAGALTPMEEKSEDDRMRSPDSLGRLTSLERALKVNGSRTHLSPALGSDVRGQSSANGHVPAATSPTPSGISDSKIGIAISTPPPDAVGNVAYDHPHPYAQGAYPSQSQRYITARSSSPNRYPVESSNPDVPTVETDKTISLHPYAMGESRPQGVSSLPPPDTLSVPHPYSSQRSSYLSDVRVVPISRADSNVPPAAKLWALSPTSGFAREVLEDELLRYSPFIHDTSSLQAASGDTSPVKATSGGSASTNLDDDQSGVSKEARNSTIILDNVDLGETLASAVSTRKSWARPSQQARGVVLNSDNVLTHVAIPNDNTQSGVGTTEREATPVSGHGRVRRSPVQYDASRPPYVAMHMHYPGPRGGETIQPVNAPTGAYPIAMTTPQNQQDYTSPAFVRQPSDISVASSLTDSNASVSGTGSPPDAPSSGSSPQLFPRRLGIDDDLNDFRDLFYRSPHSNVEPAPSLIQRAPVSPTISSRTWDTRPQSQRTTSGLTSLARQLTQELGELHAAREANDWASQQSNVGDLESRPSGEMQFIISHELSSSPVLDDTTVQSHGPDVKDNLTLPEDIQPSHASSIIDASVEDEPTEVFRLGTVEPVHTPPATASAHRRSFSGQMAFARAEAPSAKQVDSGVPEESPPPSSGLLRTSIRLTRSSYMTTTSTSDSRISGLSDFPVPPSDYAIPEEFAARRAPAHTFVLDAYFRTSEQVDPGSASAGIQTTTSSPLSATRPLNLNIRSGRPLINNASSDQNLSL</sequence>
<feature type="compositionally biased region" description="Polar residues" evidence="1">
    <location>
        <begin position="810"/>
        <end position="832"/>
    </location>
</feature>
<dbReference type="EMBL" id="KN881627">
    <property type="protein sequence ID" value="KIY53251.1"/>
    <property type="molecule type" value="Genomic_DNA"/>
</dbReference>
<organism evidence="2 3">
    <name type="scientific">Fistulina hepatica ATCC 64428</name>
    <dbReference type="NCBI Taxonomy" id="1128425"/>
    <lineage>
        <taxon>Eukaryota</taxon>
        <taxon>Fungi</taxon>
        <taxon>Dikarya</taxon>
        <taxon>Basidiomycota</taxon>
        <taxon>Agaricomycotina</taxon>
        <taxon>Agaricomycetes</taxon>
        <taxon>Agaricomycetidae</taxon>
        <taxon>Agaricales</taxon>
        <taxon>Fistulinaceae</taxon>
        <taxon>Fistulina</taxon>
    </lineage>
</organism>
<feature type="compositionally biased region" description="Basic and acidic residues" evidence="1">
    <location>
        <begin position="589"/>
        <end position="600"/>
    </location>
</feature>
<evidence type="ECO:0000256" key="1">
    <source>
        <dbReference type="SAM" id="MobiDB-lite"/>
    </source>
</evidence>
<proteinExistence type="predicted"/>
<feature type="compositionally biased region" description="Polar residues" evidence="1">
    <location>
        <begin position="298"/>
        <end position="308"/>
    </location>
</feature>
<feature type="region of interest" description="Disordered" evidence="1">
    <location>
        <begin position="492"/>
        <end position="603"/>
    </location>
</feature>
<feature type="region of interest" description="Disordered" evidence="1">
    <location>
        <begin position="616"/>
        <end position="653"/>
    </location>
</feature>
<feature type="region of interest" description="Disordered" evidence="1">
    <location>
        <begin position="51"/>
        <end position="72"/>
    </location>
</feature>
<evidence type="ECO:0000313" key="3">
    <source>
        <dbReference type="Proteomes" id="UP000054144"/>
    </source>
</evidence>
<feature type="compositionally biased region" description="Basic and acidic residues" evidence="1">
    <location>
        <begin position="559"/>
        <end position="569"/>
    </location>
</feature>
<feature type="region of interest" description="Disordered" evidence="1">
    <location>
        <begin position="413"/>
        <end position="464"/>
    </location>
</feature>
<feature type="compositionally biased region" description="Polar residues" evidence="1">
    <location>
        <begin position="685"/>
        <end position="711"/>
    </location>
</feature>
<feature type="compositionally biased region" description="Basic and acidic residues" evidence="1">
    <location>
        <begin position="210"/>
        <end position="219"/>
    </location>
</feature>
<feature type="region of interest" description="Disordered" evidence="1">
    <location>
        <begin position="810"/>
        <end position="841"/>
    </location>
</feature>
<dbReference type="Proteomes" id="UP000054144">
    <property type="component" value="Unassembled WGS sequence"/>
</dbReference>
<feature type="compositionally biased region" description="Polar residues" evidence="1">
    <location>
        <begin position="1297"/>
        <end position="1313"/>
    </location>
</feature>
<feature type="compositionally biased region" description="Polar residues" evidence="1">
    <location>
        <begin position="521"/>
        <end position="531"/>
    </location>
</feature>
<feature type="compositionally biased region" description="Pro residues" evidence="1">
    <location>
        <begin position="369"/>
        <end position="383"/>
    </location>
</feature>
<evidence type="ECO:0000313" key="2">
    <source>
        <dbReference type="EMBL" id="KIY53251.1"/>
    </source>
</evidence>
<feature type="compositionally biased region" description="Low complexity" evidence="1">
    <location>
        <begin position="997"/>
        <end position="1012"/>
    </location>
</feature>
<keyword evidence="3" id="KW-1185">Reference proteome</keyword>
<protein>
    <submittedName>
        <fullName evidence="2">Uncharacterized protein</fullName>
    </submittedName>
</protein>
<feature type="region of interest" description="Disordered" evidence="1">
    <location>
        <begin position="363"/>
        <end position="399"/>
    </location>
</feature>
<gene>
    <name evidence="2" type="ORF">FISHEDRAFT_69105</name>
</gene>
<feature type="region of interest" description="Disordered" evidence="1">
    <location>
        <begin position="1202"/>
        <end position="1252"/>
    </location>
</feature>